<dbReference type="Pfam" id="PF13506">
    <property type="entry name" value="Glyco_transf_21"/>
    <property type="match status" value="1"/>
</dbReference>
<comment type="subcellular location">
    <subcellularLocation>
        <location evidence="1">Membrane</location>
        <topology evidence="1">Multi-pass membrane protein</topology>
    </subcellularLocation>
</comment>
<dbReference type="PANTHER" id="PTHR12726:SF0">
    <property type="entry name" value="CERAMIDE GLUCOSYLTRANSFERASE"/>
    <property type="match status" value="1"/>
</dbReference>
<keyword evidence="11" id="KW-1185">Reference proteome</keyword>
<evidence type="ECO:0000256" key="6">
    <source>
        <dbReference type="ARBA" id="ARBA00022692"/>
    </source>
</evidence>
<evidence type="ECO:0000256" key="1">
    <source>
        <dbReference type="ARBA" id="ARBA00004141"/>
    </source>
</evidence>
<evidence type="ECO:0000256" key="9">
    <source>
        <dbReference type="SAM" id="Phobius"/>
    </source>
</evidence>
<dbReference type="EMBL" id="JADQDM010000003">
    <property type="protein sequence ID" value="MBF9221269.1"/>
    <property type="molecule type" value="Genomic_DNA"/>
</dbReference>
<keyword evidence="6 9" id="KW-0812">Transmembrane</keyword>
<organism evidence="10 11">
    <name type="scientific">Hymenobacter ruricola</name>
    <dbReference type="NCBI Taxonomy" id="2791023"/>
    <lineage>
        <taxon>Bacteria</taxon>
        <taxon>Pseudomonadati</taxon>
        <taxon>Bacteroidota</taxon>
        <taxon>Cytophagia</taxon>
        <taxon>Cytophagales</taxon>
        <taxon>Hymenobacteraceae</taxon>
        <taxon>Hymenobacter</taxon>
    </lineage>
</organism>
<dbReference type="Proteomes" id="UP000618931">
    <property type="component" value="Unassembled WGS sequence"/>
</dbReference>
<feature type="transmembrane region" description="Helical" evidence="9">
    <location>
        <begin position="315"/>
        <end position="334"/>
    </location>
</feature>
<evidence type="ECO:0000256" key="5">
    <source>
        <dbReference type="ARBA" id="ARBA00022679"/>
    </source>
</evidence>
<dbReference type="InterPro" id="IPR025993">
    <property type="entry name" value="Ceramide_glucosylTrfase"/>
</dbReference>
<comment type="caution">
    <text evidence="10">The sequence shown here is derived from an EMBL/GenBank/DDBJ whole genome shotgun (WGS) entry which is preliminary data.</text>
</comment>
<proteinExistence type="predicted"/>
<keyword evidence="5" id="KW-0808">Transferase</keyword>
<dbReference type="PANTHER" id="PTHR12726">
    <property type="entry name" value="CERAMIDE GLUCOSYLTRANSFERASE"/>
    <property type="match status" value="1"/>
</dbReference>
<comment type="pathway">
    <text evidence="2">Lipid metabolism; sphingolipid metabolism.</text>
</comment>
<protein>
    <submittedName>
        <fullName evidence="10">Glycosyltransferase</fullName>
    </submittedName>
</protein>
<keyword evidence="7 9" id="KW-1133">Transmembrane helix</keyword>
<evidence type="ECO:0000256" key="3">
    <source>
        <dbReference type="ARBA" id="ARBA00004991"/>
    </source>
</evidence>
<evidence type="ECO:0000313" key="10">
    <source>
        <dbReference type="EMBL" id="MBF9221269.1"/>
    </source>
</evidence>
<dbReference type="RefSeq" id="WP_196292718.1">
    <property type="nucleotide sequence ID" value="NZ_JADQDM010000003.1"/>
</dbReference>
<dbReference type="SUPFAM" id="SSF53448">
    <property type="entry name" value="Nucleotide-diphospho-sugar transferases"/>
    <property type="match status" value="1"/>
</dbReference>
<reference evidence="10 11" key="1">
    <citation type="submission" date="2020-11" db="EMBL/GenBank/DDBJ databases">
        <authorList>
            <person name="Kim M.K."/>
        </authorList>
    </citation>
    <scope>NUCLEOTIDE SEQUENCE [LARGE SCALE GENOMIC DNA]</scope>
    <source>
        <strain evidence="10 11">BT662</strain>
    </source>
</reference>
<evidence type="ECO:0000256" key="7">
    <source>
        <dbReference type="ARBA" id="ARBA00022989"/>
    </source>
</evidence>
<feature type="transmembrane region" description="Helical" evidence="9">
    <location>
        <begin position="290"/>
        <end position="309"/>
    </location>
</feature>
<evidence type="ECO:0000256" key="8">
    <source>
        <dbReference type="ARBA" id="ARBA00023136"/>
    </source>
</evidence>
<dbReference type="InterPro" id="IPR029044">
    <property type="entry name" value="Nucleotide-diphossugar_trans"/>
</dbReference>
<accession>A0ABS0I2X7</accession>
<sequence length="392" mass="42412">MPCLATATLALTGLYLLLMAVRLGLALRYLAQPPAPPAGPPVPAPAVAEMSVLQAILSGDPLLEDCLRRNLRHHPEAHFLWLLDETDATGRRIAAQLQAEYPTAQVQLVLTPPAPQGINPKSFKLQLALPLSRAVVVVLDDDTVLLPGALARAGALLTTEALVTGLPYYQYPPGRVGWAALVRAFVNANSLLTYLPPLYFQAPVTINGMFYATQQATLRQLGGFAAIEAELCDDYALAQLYRRAGLPVVQSTIVHPLATTVPHFGAYLQLMRRWMVFARRLFRASLSGPVLALVVLPSSLPLLLVLLSLVSGRPALVAGVLAVLALKAAVLARVRRRQLGTPESPRTVALEVLADLLQPLHLLHALFQPRRVQWRDKSIEVVADGLRYVSGA</sequence>
<evidence type="ECO:0000313" key="11">
    <source>
        <dbReference type="Proteomes" id="UP000618931"/>
    </source>
</evidence>
<evidence type="ECO:0000256" key="4">
    <source>
        <dbReference type="ARBA" id="ARBA00022676"/>
    </source>
</evidence>
<keyword evidence="8 9" id="KW-0472">Membrane</keyword>
<evidence type="ECO:0000256" key="2">
    <source>
        <dbReference type="ARBA" id="ARBA00004760"/>
    </source>
</evidence>
<gene>
    <name evidence="10" type="ORF">I2H31_09145</name>
</gene>
<name>A0ABS0I2X7_9BACT</name>
<keyword evidence="4" id="KW-0328">Glycosyltransferase</keyword>
<comment type="pathway">
    <text evidence="3">Sphingolipid metabolism.</text>
</comment>